<dbReference type="EMBL" id="BLBC01000005">
    <property type="protein sequence ID" value="GET45381.1"/>
    <property type="molecule type" value="Genomic_DNA"/>
</dbReference>
<dbReference type="InterPro" id="IPR004375">
    <property type="entry name" value="NanQ/TabA/YiaL"/>
</dbReference>
<accession>A0A5M4B6Z9</accession>
<name>A0A5M4B6Z9_9FLAO</name>
<dbReference type="Gene3D" id="2.60.120.370">
    <property type="entry name" value="YhcH/YjgK/YiaL"/>
    <property type="match status" value="1"/>
</dbReference>
<comment type="caution">
    <text evidence="1">The sequence shown here is derived from an EMBL/GenBank/DDBJ whole genome shotgun (WGS) entry which is preliminary data.</text>
</comment>
<dbReference type="RefSeq" id="WP_155284058.1">
    <property type="nucleotide sequence ID" value="NZ_BLBC01000005.1"/>
</dbReference>
<keyword evidence="2" id="KW-1185">Reference proteome</keyword>
<dbReference type="Pfam" id="PF04074">
    <property type="entry name" value="DUF386"/>
    <property type="match status" value="1"/>
</dbReference>
<dbReference type="AlphaFoldDB" id="A0A5M4B6Z9"/>
<reference evidence="2" key="1">
    <citation type="journal article" date="2020" name="Int. J. Syst. Evol. Microbiol.">
        <title>Capnocytophaga felis sp. nov. isolated from the feline oral cavity.</title>
        <authorList>
            <person name="Suzuki M."/>
            <person name="Umeda K."/>
            <person name="Kimura M."/>
            <person name="Imaoka K."/>
            <person name="Morikawa S."/>
            <person name="Maeda K."/>
        </authorList>
    </citation>
    <scope>NUCLEOTIDE SEQUENCE [LARGE SCALE GENOMIC DNA]</scope>
    <source>
        <strain evidence="2">KC07070</strain>
    </source>
</reference>
<dbReference type="NCBIfam" id="TIGR00022">
    <property type="entry name" value="YhcH/YjgK/YiaL family protein"/>
    <property type="match status" value="1"/>
</dbReference>
<dbReference type="Proteomes" id="UP000398217">
    <property type="component" value="Unassembled WGS sequence"/>
</dbReference>
<dbReference type="PANTHER" id="PTHR34986">
    <property type="entry name" value="EVOLVED BETA-GALACTOSIDASE SUBUNIT BETA"/>
    <property type="match status" value="1"/>
</dbReference>
<evidence type="ECO:0000313" key="2">
    <source>
        <dbReference type="Proteomes" id="UP000398217"/>
    </source>
</evidence>
<protein>
    <recommendedName>
        <fullName evidence="3">Beta-D-galactosidase</fullName>
    </recommendedName>
</protein>
<organism evidence="1 2">
    <name type="scientific">Capnocytophaga felis</name>
    <dbReference type="NCBI Taxonomy" id="2267611"/>
    <lineage>
        <taxon>Bacteria</taxon>
        <taxon>Pseudomonadati</taxon>
        <taxon>Bacteroidota</taxon>
        <taxon>Flavobacteriia</taxon>
        <taxon>Flavobacteriales</taxon>
        <taxon>Flavobacteriaceae</taxon>
        <taxon>Capnocytophaga</taxon>
    </lineage>
</organism>
<dbReference type="InterPro" id="IPR037012">
    <property type="entry name" value="NanQ/TabA/YiaL_sf"/>
</dbReference>
<dbReference type="GO" id="GO:0005829">
    <property type="term" value="C:cytosol"/>
    <property type="evidence" value="ECO:0007669"/>
    <property type="project" value="TreeGrafter"/>
</dbReference>
<dbReference type="SUPFAM" id="SSF51197">
    <property type="entry name" value="Clavaminate synthase-like"/>
    <property type="match status" value="1"/>
</dbReference>
<evidence type="ECO:0008006" key="3">
    <source>
        <dbReference type="Google" id="ProtNLM"/>
    </source>
</evidence>
<evidence type="ECO:0000313" key="1">
    <source>
        <dbReference type="EMBL" id="GET45381.1"/>
    </source>
</evidence>
<sequence length="155" mass="17662">MILSDLSQSGRYEGLHPAFPKVFEYVKSHNLLNAELGKIEIDGEDVFIINSEPECLTKENQVLEYHQKYLDIHILLEGQETIGWKNLSDCKQEKKPFDAENDFGLYDDVPTSYVTLHPNEFAIVFPEDAHAPIIGEGKIRKLVVKIKVDESVFKG</sequence>
<dbReference type="OrthoDB" id="9792756at2"/>
<gene>
    <name evidence="1" type="ORF">RCZ01_06830</name>
</gene>
<proteinExistence type="predicted"/>
<dbReference type="PANTHER" id="PTHR34986:SF1">
    <property type="entry name" value="PROTEIN YIAL"/>
    <property type="match status" value="1"/>
</dbReference>